<dbReference type="RefSeq" id="WP_026139728.1">
    <property type="nucleotide sequence ID" value="NZ_AOUH01000004.1"/>
</dbReference>
<proteinExistence type="predicted"/>
<gene>
    <name evidence="1" type="ORF">PVE_R1G0770</name>
</gene>
<evidence type="ECO:0000313" key="2">
    <source>
        <dbReference type="Proteomes" id="UP000245431"/>
    </source>
</evidence>
<dbReference type="AlphaFoldDB" id="A0A1D3JRI4"/>
<reference evidence="2" key="1">
    <citation type="submission" date="2016-07" db="EMBL/GenBank/DDBJ databases">
        <authorList>
            <person name="Florea S."/>
            <person name="Webb J.S."/>
            <person name="Jaromczyk J."/>
            <person name="Schardl C.L."/>
        </authorList>
    </citation>
    <scope>NUCLEOTIDE SEQUENCE [LARGE SCALE GENOMIC DNA]</scope>
    <source>
        <strain evidence="2">1YdBTEX2</strain>
    </source>
</reference>
<sequence>MTTSLITRLCNVAMKPGTSMSTSLITTRRICRIFGQRLESIRVERRAMRREAGRLRHYLPFTAAKIYEIQQRATEHRRTEREDVRTALAAFGRSLVLDTEGLAHGLGFDRLCDLLAINTVERETARKDGLANLADLIFAYALEESAPRRGQAWNDGPLFNACQVATAKFIKECPAHLLPAPFAPGAPFGPKLPPTPSIVGK</sequence>
<protein>
    <submittedName>
        <fullName evidence="1">Uncharacterized protein</fullName>
    </submittedName>
</protein>
<organism evidence="1 2">
    <name type="scientific">Pseudomonas veronii 1YdBTEX2</name>
    <dbReference type="NCBI Taxonomy" id="1295141"/>
    <lineage>
        <taxon>Bacteria</taxon>
        <taxon>Pseudomonadati</taxon>
        <taxon>Pseudomonadota</taxon>
        <taxon>Gammaproteobacteria</taxon>
        <taxon>Pseudomonadales</taxon>
        <taxon>Pseudomonadaceae</taxon>
        <taxon>Pseudomonas</taxon>
    </lineage>
</organism>
<dbReference type="EMBL" id="LT599583">
    <property type="protein sequence ID" value="SBW78658.1"/>
    <property type="molecule type" value="Genomic_DNA"/>
</dbReference>
<evidence type="ECO:0000313" key="1">
    <source>
        <dbReference type="EMBL" id="SBW78658.1"/>
    </source>
</evidence>
<accession>A0A1D3JRI4</accession>
<name>A0A1D3JRI4_PSEVE</name>
<dbReference type="Proteomes" id="UP000245431">
    <property type="component" value="Chromosome PVE_r1"/>
</dbReference>